<evidence type="ECO:0000313" key="2">
    <source>
        <dbReference type="EMBL" id="GJM61035.1"/>
    </source>
</evidence>
<dbReference type="Gene3D" id="3.10.620.30">
    <property type="match status" value="1"/>
</dbReference>
<dbReference type="InterPro" id="IPR024618">
    <property type="entry name" value="DUF3857"/>
</dbReference>
<name>A0AAN4VYA1_9BACT</name>
<dbReference type="EMBL" id="BQKE01000001">
    <property type="protein sequence ID" value="GJM61035.1"/>
    <property type="molecule type" value="Genomic_DNA"/>
</dbReference>
<proteinExistence type="predicted"/>
<feature type="domain" description="DUF3857" evidence="1">
    <location>
        <begin position="59"/>
        <end position="212"/>
    </location>
</feature>
<evidence type="ECO:0000313" key="3">
    <source>
        <dbReference type="Proteomes" id="UP001310022"/>
    </source>
</evidence>
<keyword evidence="3" id="KW-1185">Reference proteome</keyword>
<dbReference type="Gene3D" id="2.60.40.3140">
    <property type="match status" value="1"/>
</dbReference>
<dbReference type="AlphaFoldDB" id="A0AAN4VYA1"/>
<dbReference type="Gene3D" id="2.60.120.1130">
    <property type="match status" value="1"/>
</dbReference>
<reference evidence="2 3" key="1">
    <citation type="submission" date="2021-12" db="EMBL/GenBank/DDBJ databases">
        <title>Genome sequencing of bacteria with rrn-lacking chromosome and rrn-plasmid.</title>
        <authorList>
            <person name="Anda M."/>
            <person name="Iwasaki W."/>
        </authorList>
    </citation>
    <scope>NUCLEOTIDE SEQUENCE [LARGE SCALE GENOMIC DNA]</scope>
    <source>
        <strain evidence="2 3">NBRC 15940</strain>
    </source>
</reference>
<accession>A0AAN4VYA1</accession>
<dbReference type="RefSeq" id="WP_338236661.1">
    <property type="nucleotide sequence ID" value="NZ_BQKE01000001.1"/>
</dbReference>
<sequence>MQKFHLFLKLLFGSIFLIFSHPSCPQSQSKDAENYIDEKSEALELLMDCVVRWENGIHYRHHYKRKILRDNYGEAANIKIKYFAFKSLESIRDLKAVIYTPKGDGTFQKKELAPENIIEVNLDNKYRQVNLLFPKVQKGAILEWKYTISSYSFLGIGPWHFSSVYPIKKSSFAVNIYSIPWHIMLRGKELLEKYQGDEGRLLYRWEMENIKAQNQNIPFLDNVQNYSNSVTLHQGRLQAVSRKKKGNSNHFTNSPIDTLWLPQQLNTIVTDIFMAGESPKYKNESHAYKKYFETHFPDSIAGDALKIIDWYKNEFKWNNSYSYSASQPLRSFLKKKSGNDTEMALGLFGFLKSQGFESEMILSAPTQHIKIQPEYPFLPNFSAMFLRLKLNEEWTYIDPCQPHLPPGFINPNYLENAAICCSETPWIIESLSDKGRSQVLWNIVLDLKATQPKYQIKLRANGHKMQEIIPQPKRYIARRLNIQPENIEQFSIVKNEKGIQIECYAAYDSEGESTLAVLPFKSFTKNPFASDKERIYPIDLGYPASEKIIFNVLFPKTIVPLSSPDEQKYLLPNKMGGFTLKSAYMGNALTTISHFYNNQRFLPAEFFPILRQLSEDLMALQEQVILLKNNPNKQ</sequence>
<gene>
    <name evidence="2" type="ORF">PEDI_15870</name>
</gene>
<protein>
    <recommendedName>
        <fullName evidence="1">DUF3857 domain-containing protein</fullName>
    </recommendedName>
</protein>
<comment type="caution">
    <text evidence="2">The sequence shown here is derived from an EMBL/GenBank/DDBJ whole genome shotgun (WGS) entry which is preliminary data.</text>
</comment>
<evidence type="ECO:0000259" key="1">
    <source>
        <dbReference type="Pfam" id="PF12969"/>
    </source>
</evidence>
<dbReference type="Pfam" id="PF12969">
    <property type="entry name" value="DUF3857"/>
    <property type="match status" value="1"/>
</dbReference>
<organism evidence="2 3">
    <name type="scientific">Persicobacter diffluens</name>
    <dbReference type="NCBI Taxonomy" id="981"/>
    <lineage>
        <taxon>Bacteria</taxon>
        <taxon>Pseudomonadati</taxon>
        <taxon>Bacteroidota</taxon>
        <taxon>Cytophagia</taxon>
        <taxon>Cytophagales</taxon>
        <taxon>Persicobacteraceae</taxon>
        <taxon>Persicobacter</taxon>
    </lineage>
</organism>
<dbReference type="Proteomes" id="UP001310022">
    <property type="component" value="Unassembled WGS sequence"/>
</dbReference>